<dbReference type="EMBL" id="MG999840">
    <property type="protein sequence ID" value="AWW08002.1"/>
    <property type="molecule type" value="Genomic_DNA"/>
</dbReference>
<organismHost>
    <name type="scientific">Homo sapiens</name>
    <name type="common">Human</name>
    <dbReference type="NCBI Taxonomy" id="9606"/>
</organismHost>
<keyword evidence="1" id="KW-0472">Membrane</keyword>
<evidence type="ECO:0000256" key="1">
    <source>
        <dbReference type="SAM" id="Phobius"/>
    </source>
</evidence>
<accession>A0A2Z4GZV7</accession>
<evidence type="ECO:0000313" key="2">
    <source>
        <dbReference type="EMBL" id="AWW08002.1"/>
    </source>
</evidence>
<keyword evidence="1" id="KW-0812">Transmembrane</keyword>
<keyword evidence="1" id="KW-1133">Transmembrane helix</keyword>
<proteinExistence type="predicted"/>
<name>A0A2Z4GZV7_HHV1</name>
<protein>
    <submittedName>
        <fullName evidence="2">Uncharacterized protein</fullName>
    </submittedName>
</protein>
<organism evidence="2">
    <name type="scientific">Human herpesvirus 1</name>
    <name type="common">HHV-1</name>
    <name type="synonym">Human herpes simplex virus 1</name>
    <dbReference type="NCBI Taxonomy" id="10298"/>
    <lineage>
        <taxon>Viruses</taxon>
        <taxon>Duplodnaviria</taxon>
        <taxon>Heunggongvirae</taxon>
        <taxon>Peploviricota</taxon>
        <taxon>Herviviricetes</taxon>
        <taxon>Herpesvirales</taxon>
        <taxon>Orthoherpesviridae</taxon>
        <taxon>Alphaherpesvirinae</taxon>
        <taxon>Simplexvirus</taxon>
        <taxon>Simplexvirus humanalpha1</taxon>
    </lineage>
</organism>
<sequence length="41" mass="4428">MPSDGHARAYTYPRGPGGTLMVVAVLGFVSMSSCQSVRERR</sequence>
<reference evidence="2" key="1">
    <citation type="journal article" date="2018" name="MSphere">
        <title>Ultrasensitive Capture of Human Herpes Simplex Virus Genomes Directly from Clinical Samples Reveals Extraordinarily Limited Evolution in Cell Culture.</title>
        <authorList>
            <person name="Greninger A.L."/>
            <person name="Roychoudhury P."/>
            <person name="Xie H."/>
            <person name="Casto A."/>
            <person name="Cent A."/>
            <person name="Pepper G."/>
            <person name="Koelle D.M."/>
            <person name="Huang M.L."/>
            <person name="Wald A."/>
            <person name="Johnston C."/>
            <person name="Jerome K.R."/>
        </authorList>
    </citation>
    <scope>NUCLEOTIDE SEQUENCE</scope>
    <source>
        <strain evidence="2">2006-57630</strain>
    </source>
</reference>
<feature type="transmembrane region" description="Helical" evidence="1">
    <location>
        <begin position="20"/>
        <end position="37"/>
    </location>
</feature>